<evidence type="ECO:0000313" key="3">
    <source>
        <dbReference type="Proteomes" id="UP000308652"/>
    </source>
</evidence>
<protein>
    <submittedName>
        <fullName evidence="2">Uncharacterized protein</fullName>
    </submittedName>
</protein>
<evidence type="ECO:0000256" key="1">
    <source>
        <dbReference type="SAM" id="MobiDB-lite"/>
    </source>
</evidence>
<name>A0A5C3LSH1_9AGAR</name>
<accession>A0A5C3LSH1</accession>
<dbReference type="EMBL" id="ML213715">
    <property type="protein sequence ID" value="TFK31721.1"/>
    <property type="molecule type" value="Genomic_DNA"/>
</dbReference>
<keyword evidence="3" id="KW-1185">Reference proteome</keyword>
<evidence type="ECO:0000313" key="2">
    <source>
        <dbReference type="EMBL" id="TFK31721.1"/>
    </source>
</evidence>
<dbReference type="AlphaFoldDB" id="A0A5C3LSH1"/>
<feature type="region of interest" description="Disordered" evidence="1">
    <location>
        <begin position="1"/>
        <end position="25"/>
    </location>
</feature>
<reference evidence="2 3" key="1">
    <citation type="journal article" date="2019" name="Nat. Ecol. Evol.">
        <title>Megaphylogeny resolves global patterns of mushroom evolution.</title>
        <authorList>
            <person name="Varga T."/>
            <person name="Krizsan K."/>
            <person name="Foldi C."/>
            <person name="Dima B."/>
            <person name="Sanchez-Garcia M."/>
            <person name="Sanchez-Ramirez S."/>
            <person name="Szollosi G.J."/>
            <person name="Szarkandi J.G."/>
            <person name="Papp V."/>
            <person name="Albert L."/>
            <person name="Andreopoulos W."/>
            <person name="Angelini C."/>
            <person name="Antonin V."/>
            <person name="Barry K.W."/>
            <person name="Bougher N.L."/>
            <person name="Buchanan P."/>
            <person name="Buyck B."/>
            <person name="Bense V."/>
            <person name="Catcheside P."/>
            <person name="Chovatia M."/>
            <person name="Cooper J."/>
            <person name="Damon W."/>
            <person name="Desjardin D."/>
            <person name="Finy P."/>
            <person name="Geml J."/>
            <person name="Haridas S."/>
            <person name="Hughes K."/>
            <person name="Justo A."/>
            <person name="Karasinski D."/>
            <person name="Kautmanova I."/>
            <person name="Kiss B."/>
            <person name="Kocsube S."/>
            <person name="Kotiranta H."/>
            <person name="LaButti K.M."/>
            <person name="Lechner B.E."/>
            <person name="Liimatainen K."/>
            <person name="Lipzen A."/>
            <person name="Lukacs Z."/>
            <person name="Mihaltcheva S."/>
            <person name="Morgado L.N."/>
            <person name="Niskanen T."/>
            <person name="Noordeloos M.E."/>
            <person name="Ohm R.A."/>
            <person name="Ortiz-Santana B."/>
            <person name="Ovrebo C."/>
            <person name="Racz N."/>
            <person name="Riley R."/>
            <person name="Savchenko A."/>
            <person name="Shiryaev A."/>
            <person name="Soop K."/>
            <person name="Spirin V."/>
            <person name="Szebenyi C."/>
            <person name="Tomsovsky M."/>
            <person name="Tulloss R.E."/>
            <person name="Uehling J."/>
            <person name="Grigoriev I.V."/>
            <person name="Vagvolgyi C."/>
            <person name="Papp T."/>
            <person name="Martin F.M."/>
            <person name="Miettinen O."/>
            <person name="Hibbett D.S."/>
            <person name="Nagy L.G."/>
        </authorList>
    </citation>
    <scope>NUCLEOTIDE SEQUENCE [LARGE SCALE GENOMIC DNA]</scope>
    <source>
        <strain evidence="2 3">CBS 166.37</strain>
    </source>
</reference>
<gene>
    <name evidence="2" type="ORF">BDQ12DRAFT_671651</name>
</gene>
<dbReference type="Proteomes" id="UP000308652">
    <property type="component" value="Unassembled WGS sequence"/>
</dbReference>
<organism evidence="2 3">
    <name type="scientific">Crucibulum laeve</name>
    <dbReference type="NCBI Taxonomy" id="68775"/>
    <lineage>
        <taxon>Eukaryota</taxon>
        <taxon>Fungi</taxon>
        <taxon>Dikarya</taxon>
        <taxon>Basidiomycota</taxon>
        <taxon>Agaricomycotina</taxon>
        <taxon>Agaricomycetes</taxon>
        <taxon>Agaricomycetidae</taxon>
        <taxon>Agaricales</taxon>
        <taxon>Agaricineae</taxon>
        <taxon>Nidulariaceae</taxon>
        <taxon>Crucibulum</taxon>
    </lineage>
</organism>
<proteinExistence type="predicted"/>
<sequence length="141" mass="15537">MTHIGRGLNTSERMQHGGKHRSRDRRPGVQLVIRCEPIDQTNVPLLSGKTTGKPVSSLPLAISPVLDYENFNDIAIFNEGPQRPTQVPSPSLGATRTHASCKHRAELRVGYHPMRLSSYFPSSVFYPANAPSDQESPLPIP</sequence>